<feature type="transmembrane region" description="Helical" evidence="1">
    <location>
        <begin position="65"/>
        <end position="85"/>
    </location>
</feature>
<feature type="transmembrane region" description="Helical" evidence="1">
    <location>
        <begin position="136"/>
        <end position="155"/>
    </location>
</feature>
<organism evidence="3 4">
    <name type="scientific">Gloeophyllum trabeum (strain ATCC 11539 / FP-39264 / Madison 617)</name>
    <name type="common">Brown rot fungus</name>
    <dbReference type="NCBI Taxonomy" id="670483"/>
    <lineage>
        <taxon>Eukaryota</taxon>
        <taxon>Fungi</taxon>
        <taxon>Dikarya</taxon>
        <taxon>Basidiomycota</taxon>
        <taxon>Agaricomycotina</taxon>
        <taxon>Agaricomycetes</taxon>
        <taxon>Gloeophyllales</taxon>
        <taxon>Gloeophyllaceae</taxon>
        <taxon>Gloeophyllum</taxon>
    </lineage>
</organism>
<keyword evidence="1" id="KW-1133">Transmembrane helix</keyword>
<evidence type="ECO:0000256" key="1">
    <source>
        <dbReference type="SAM" id="Phobius"/>
    </source>
</evidence>
<dbReference type="GeneID" id="19304405"/>
<gene>
    <name evidence="3" type="ORF">GLOTRDRAFT_139984</name>
</gene>
<name>S7RK77_GLOTA</name>
<keyword evidence="1" id="KW-0812">Transmembrane</keyword>
<accession>S7RK77</accession>
<evidence type="ECO:0000313" key="4">
    <source>
        <dbReference type="Proteomes" id="UP000030669"/>
    </source>
</evidence>
<reference evidence="3 4" key="1">
    <citation type="journal article" date="2012" name="Science">
        <title>The Paleozoic origin of enzymatic lignin decomposition reconstructed from 31 fungal genomes.</title>
        <authorList>
            <person name="Floudas D."/>
            <person name="Binder M."/>
            <person name="Riley R."/>
            <person name="Barry K."/>
            <person name="Blanchette R.A."/>
            <person name="Henrissat B."/>
            <person name="Martinez A.T."/>
            <person name="Otillar R."/>
            <person name="Spatafora J.W."/>
            <person name="Yadav J.S."/>
            <person name="Aerts A."/>
            <person name="Benoit I."/>
            <person name="Boyd A."/>
            <person name="Carlson A."/>
            <person name="Copeland A."/>
            <person name="Coutinho P.M."/>
            <person name="de Vries R.P."/>
            <person name="Ferreira P."/>
            <person name="Findley K."/>
            <person name="Foster B."/>
            <person name="Gaskell J."/>
            <person name="Glotzer D."/>
            <person name="Gorecki P."/>
            <person name="Heitman J."/>
            <person name="Hesse C."/>
            <person name="Hori C."/>
            <person name="Igarashi K."/>
            <person name="Jurgens J.A."/>
            <person name="Kallen N."/>
            <person name="Kersten P."/>
            <person name="Kohler A."/>
            <person name="Kuees U."/>
            <person name="Kumar T.K.A."/>
            <person name="Kuo A."/>
            <person name="LaButti K."/>
            <person name="Larrondo L.F."/>
            <person name="Lindquist E."/>
            <person name="Ling A."/>
            <person name="Lombard V."/>
            <person name="Lucas S."/>
            <person name="Lundell T."/>
            <person name="Martin R."/>
            <person name="McLaughlin D.J."/>
            <person name="Morgenstern I."/>
            <person name="Morin E."/>
            <person name="Murat C."/>
            <person name="Nagy L.G."/>
            <person name="Nolan M."/>
            <person name="Ohm R.A."/>
            <person name="Patyshakuliyeva A."/>
            <person name="Rokas A."/>
            <person name="Ruiz-Duenas F.J."/>
            <person name="Sabat G."/>
            <person name="Salamov A."/>
            <person name="Samejima M."/>
            <person name="Schmutz J."/>
            <person name="Slot J.C."/>
            <person name="St John F."/>
            <person name="Stenlid J."/>
            <person name="Sun H."/>
            <person name="Sun S."/>
            <person name="Syed K."/>
            <person name="Tsang A."/>
            <person name="Wiebenga A."/>
            <person name="Young D."/>
            <person name="Pisabarro A."/>
            <person name="Eastwood D.C."/>
            <person name="Martin F."/>
            <person name="Cullen D."/>
            <person name="Grigoriev I.V."/>
            <person name="Hibbett D.S."/>
        </authorList>
    </citation>
    <scope>NUCLEOTIDE SEQUENCE [LARGE SCALE GENOMIC DNA]</scope>
    <source>
        <strain evidence="3 4">ATCC 11539</strain>
    </source>
</reference>
<evidence type="ECO:0000259" key="2">
    <source>
        <dbReference type="Pfam" id="PF20151"/>
    </source>
</evidence>
<dbReference type="InterPro" id="IPR045340">
    <property type="entry name" value="DUF6533"/>
</dbReference>
<dbReference type="OMA" id="ICYIAVM"/>
<dbReference type="RefSeq" id="XP_007868343.1">
    <property type="nucleotide sequence ID" value="XM_007870152.1"/>
</dbReference>
<dbReference type="Pfam" id="PF20151">
    <property type="entry name" value="DUF6533"/>
    <property type="match status" value="1"/>
</dbReference>
<dbReference type="HOGENOM" id="CLU_1165938_0_0_1"/>
<dbReference type="eggNOG" id="ENOG502RCXV">
    <property type="taxonomic scope" value="Eukaryota"/>
</dbReference>
<keyword evidence="4" id="KW-1185">Reference proteome</keyword>
<feature type="domain" description="DUF6533" evidence="2">
    <location>
        <begin position="27"/>
        <end position="73"/>
    </location>
</feature>
<dbReference type="AlphaFoldDB" id="S7RK77"/>
<sequence length="238" mass="26773">MSDSGVPTITDLGELITLIQGLLNVEYSAVASLTFIVWDIVITFDQEVEYIWSQPARSPLKWLFIFARYFTVIVQIIFALDYIGVLQVWGGNLPVCQAWFTLQSLAIQAVTSTTEAMLMMRVYALYNRNRKVRCGLVVLFASELLAIIPMFAIAIPRMEFTVICTPIASHYSLLFFSWLVTVALGVQSILLALTLNPTLRAIRDGWGRTPIFLTMARDGGWSFLLQFGKCYHVSHAGF</sequence>
<dbReference type="Proteomes" id="UP000030669">
    <property type="component" value="Unassembled WGS sequence"/>
</dbReference>
<dbReference type="OrthoDB" id="2637653at2759"/>
<dbReference type="KEGG" id="gtr:GLOTRDRAFT_139984"/>
<dbReference type="EMBL" id="KB469306">
    <property type="protein sequence ID" value="EPQ53034.1"/>
    <property type="molecule type" value="Genomic_DNA"/>
</dbReference>
<feature type="transmembrane region" description="Helical" evidence="1">
    <location>
        <begin position="175"/>
        <end position="195"/>
    </location>
</feature>
<dbReference type="STRING" id="670483.S7RK77"/>
<proteinExistence type="predicted"/>
<keyword evidence="1" id="KW-0472">Membrane</keyword>
<feature type="transmembrane region" description="Helical" evidence="1">
    <location>
        <begin position="105"/>
        <end position="124"/>
    </location>
</feature>
<evidence type="ECO:0000313" key="3">
    <source>
        <dbReference type="EMBL" id="EPQ53034.1"/>
    </source>
</evidence>
<protein>
    <recommendedName>
        <fullName evidence="2">DUF6533 domain-containing protein</fullName>
    </recommendedName>
</protein>